<dbReference type="OrthoDB" id="1028647at2"/>
<feature type="transmembrane region" description="Helical" evidence="1">
    <location>
        <begin position="6"/>
        <end position="28"/>
    </location>
</feature>
<dbReference type="RefSeq" id="WP_120470173.1">
    <property type="nucleotide sequence ID" value="NZ_QXXG01000002.1"/>
</dbReference>
<dbReference type="Proteomes" id="UP000278164">
    <property type="component" value="Unassembled WGS sequence"/>
</dbReference>
<dbReference type="EMBL" id="RAYI01000045">
    <property type="protein sequence ID" value="RLT72352.1"/>
    <property type="molecule type" value="Genomic_DNA"/>
</dbReference>
<evidence type="ECO:0000256" key="1">
    <source>
        <dbReference type="SAM" id="Phobius"/>
    </source>
</evidence>
<organism evidence="2 3">
    <name type="scientific">Parabacteroides distasonis</name>
    <dbReference type="NCBI Taxonomy" id="823"/>
    <lineage>
        <taxon>Bacteria</taxon>
        <taxon>Pseudomonadati</taxon>
        <taxon>Bacteroidota</taxon>
        <taxon>Bacteroidia</taxon>
        <taxon>Bacteroidales</taxon>
        <taxon>Tannerellaceae</taxon>
        <taxon>Parabacteroides</taxon>
    </lineage>
</organism>
<protein>
    <submittedName>
        <fullName evidence="2">Uncharacterized protein</fullName>
    </submittedName>
</protein>
<reference evidence="2 3" key="1">
    <citation type="submission" date="2018-09" db="EMBL/GenBank/DDBJ databases">
        <title>Murine metabolic-syndrome-specific gut microbial biobank.</title>
        <authorList>
            <person name="Liu C."/>
        </authorList>
    </citation>
    <scope>NUCLEOTIDE SEQUENCE [LARGE SCALE GENOMIC DNA]</scope>
    <source>
        <strain evidence="2 3">8-P5</strain>
    </source>
</reference>
<proteinExistence type="predicted"/>
<evidence type="ECO:0000313" key="2">
    <source>
        <dbReference type="EMBL" id="RLT72352.1"/>
    </source>
</evidence>
<name>A0A3L7ZN68_PARDI</name>
<gene>
    <name evidence="2" type="ORF">D7V78_16355</name>
</gene>
<comment type="caution">
    <text evidence="2">The sequence shown here is derived from an EMBL/GenBank/DDBJ whole genome shotgun (WGS) entry which is preliminary data.</text>
</comment>
<sequence>MKAYFIFAIALTVAYIIYYAVMIARDLYGKNEEKIKSGEEEFDVSDFDEEESVSVVENDKGFNIGDNEYETHYIDETQNVSEETNPTEEKPKQDVIEALNNKVKANMEETQVTFSNPYNSAELYKLMIQNGIGELHPDGGVTTKNVIDEL</sequence>
<keyword evidence="1" id="KW-1133">Transmembrane helix</keyword>
<keyword evidence="1" id="KW-0812">Transmembrane</keyword>
<keyword evidence="1" id="KW-0472">Membrane</keyword>
<dbReference type="AlphaFoldDB" id="A0A3L7ZN68"/>
<accession>A0A3L7ZN68</accession>
<evidence type="ECO:0000313" key="3">
    <source>
        <dbReference type="Proteomes" id="UP000278164"/>
    </source>
</evidence>